<dbReference type="Proteomes" id="UP000199433">
    <property type="component" value="Unassembled WGS sequence"/>
</dbReference>
<evidence type="ECO:0000313" key="1">
    <source>
        <dbReference type="EMBL" id="SDJ77615.1"/>
    </source>
</evidence>
<reference evidence="2" key="1">
    <citation type="submission" date="2016-10" db="EMBL/GenBank/DDBJ databases">
        <authorList>
            <person name="Varghese N."/>
            <person name="Submissions S."/>
        </authorList>
    </citation>
    <scope>NUCLEOTIDE SEQUENCE [LARGE SCALE GENOMIC DNA]</scope>
    <source>
        <strain evidence="2">DSM 19181</strain>
    </source>
</reference>
<dbReference type="AlphaFoldDB" id="A0A1G8WIY1"/>
<dbReference type="Gene3D" id="3.90.930.1">
    <property type="match status" value="1"/>
</dbReference>
<gene>
    <name evidence="1" type="ORF">SAMN04488098_100420</name>
</gene>
<keyword evidence="2" id="KW-1185">Reference proteome</keyword>
<sequence>MSSADGYPVKMLEKKEYANGQKVYELEDNVLTYFYEDGTVKAKGPFVEQKMEQEWIFYRKTGELWQVGHFKADQKHGRWLRYSRDGEVEYDEQFENGKQLKKK</sequence>
<dbReference type="Pfam" id="PF07661">
    <property type="entry name" value="MORN_2"/>
    <property type="match status" value="2"/>
</dbReference>
<dbReference type="InterPro" id="IPR011652">
    <property type="entry name" value="MORN_2"/>
</dbReference>
<name>A0A1G8WIY1_9LACT</name>
<organism evidence="1 2">
    <name type="scientific">Alkalibacterium thalassium</name>
    <dbReference type="NCBI Taxonomy" id="426701"/>
    <lineage>
        <taxon>Bacteria</taxon>
        <taxon>Bacillati</taxon>
        <taxon>Bacillota</taxon>
        <taxon>Bacilli</taxon>
        <taxon>Lactobacillales</taxon>
        <taxon>Carnobacteriaceae</taxon>
        <taxon>Alkalibacterium</taxon>
    </lineage>
</organism>
<accession>A0A1G8WIY1</accession>
<protein>
    <submittedName>
        <fullName evidence="1">MORN repeat variant</fullName>
    </submittedName>
</protein>
<dbReference type="RefSeq" id="WP_091264767.1">
    <property type="nucleotide sequence ID" value="NZ_FNFK01000004.1"/>
</dbReference>
<dbReference type="SUPFAM" id="SSF82185">
    <property type="entry name" value="Histone H3 K4-specific methyltransferase SET7/9 N-terminal domain"/>
    <property type="match status" value="1"/>
</dbReference>
<evidence type="ECO:0000313" key="2">
    <source>
        <dbReference type="Proteomes" id="UP000199433"/>
    </source>
</evidence>
<proteinExistence type="predicted"/>
<dbReference type="EMBL" id="FNFK01000004">
    <property type="protein sequence ID" value="SDJ77615.1"/>
    <property type="molecule type" value="Genomic_DNA"/>
</dbReference>